<reference evidence="6" key="1">
    <citation type="journal article" date="2017" name="Nat. Commun.">
        <title>The asparagus genome sheds light on the origin and evolution of a young Y chromosome.</title>
        <authorList>
            <person name="Harkess A."/>
            <person name="Zhou J."/>
            <person name="Xu C."/>
            <person name="Bowers J.E."/>
            <person name="Van der Hulst R."/>
            <person name="Ayyampalayam S."/>
            <person name="Mercati F."/>
            <person name="Riccardi P."/>
            <person name="McKain M.R."/>
            <person name="Kakrana A."/>
            <person name="Tang H."/>
            <person name="Ray J."/>
            <person name="Groenendijk J."/>
            <person name="Arikit S."/>
            <person name="Mathioni S.M."/>
            <person name="Nakano M."/>
            <person name="Shan H."/>
            <person name="Telgmann-Rauber A."/>
            <person name="Kanno A."/>
            <person name="Yue Z."/>
            <person name="Chen H."/>
            <person name="Li W."/>
            <person name="Chen Y."/>
            <person name="Xu X."/>
            <person name="Zhang Y."/>
            <person name="Luo S."/>
            <person name="Chen H."/>
            <person name="Gao J."/>
            <person name="Mao Z."/>
            <person name="Pires J.C."/>
            <person name="Luo M."/>
            <person name="Kudrna D."/>
            <person name="Wing R.A."/>
            <person name="Meyers B.C."/>
            <person name="Yi K."/>
            <person name="Kong H."/>
            <person name="Lavrijsen P."/>
            <person name="Sunseri F."/>
            <person name="Falavigna A."/>
            <person name="Ye Y."/>
            <person name="Leebens-Mack J.H."/>
            <person name="Chen G."/>
        </authorList>
    </citation>
    <scope>NUCLEOTIDE SEQUENCE [LARGE SCALE GENOMIC DNA]</scope>
    <source>
        <strain evidence="6">cv. DH0086</strain>
    </source>
</reference>
<organism evidence="5 6">
    <name type="scientific">Asparagus officinalis</name>
    <name type="common">Garden asparagus</name>
    <dbReference type="NCBI Taxonomy" id="4686"/>
    <lineage>
        <taxon>Eukaryota</taxon>
        <taxon>Viridiplantae</taxon>
        <taxon>Streptophyta</taxon>
        <taxon>Embryophyta</taxon>
        <taxon>Tracheophyta</taxon>
        <taxon>Spermatophyta</taxon>
        <taxon>Magnoliopsida</taxon>
        <taxon>Liliopsida</taxon>
        <taxon>Asparagales</taxon>
        <taxon>Asparagaceae</taxon>
        <taxon>Asparagoideae</taxon>
        <taxon>Asparagus</taxon>
    </lineage>
</organism>
<evidence type="ECO:0000256" key="3">
    <source>
        <dbReference type="PROSITE-ProRule" id="PRU00357"/>
    </source>
</evidence>
<protein>
    <recommendedName>
        <fullName evidence="4">CCT domain-containing protein</fullName>
    </recommendedName>
</protein>
<dbReference type="GO" id="GO:0009909">
    <property type="term" value="P:regulation of flower development"/>
    <property type="evidence" value="ECO:0007669"/>
    <property type="project" value="InterPro"/>
</dbReference>
<feature type="domain" description="CCT" evidence="4">
    <location>
        <begin position="235"/>
        <end position="277"/>
    </location>
</feature>
<evidence type="ECO:0000313" key="5">
    <source>
        <dbReference type="EMBL" id="ONK79322.1"/>
    </source>
</evidence>
<dbReference type="PROSITE" id="PS51017">
    <property type="entry name" value="CCT"/>
    <property type="match status" value="1"/>
</dbReference>
<name>A0A5P1FMH3_ASPOF</name>
<dbReference type="OrthoDB" id="153872at2759"/>
<dbReference type="Gramene" id="ONK79322">
    <property type="protein sequence ID" value="ONK79322"/>
    <property type="gene ID" value="A4U43_C01F5190"/>
</dbReference>
<dbReference type="GO" id="GO:0005634">
    <property type="term" value="C:nucleus"/>
    <property type="evidence" value="ECO:0007669"/>
    <property type="project" value="UniProtKB-SubCell"/>
</dbReference>
<keyword evidence="2 3" id="KW-0539">Nucleus</keyword>
<dbReference type="InterPro" id="IPR045281">
    <property type="entry name" value="CONSTANS-like"/>
</dbReference>
<dbReference type="OMA" id="RIIISCT"/>
<comment type="subcellular location">
    <subcellularLocation>
        <location evidence="1 3">Nucleus</location>
    </subcellularLocation>
</comment>
<keyword evidence="6" id="KW-1185">Reference proteome</keyword>
<dbReference type="Pfam" id="PF06203">
    <property type="entry name" value="CCT"/>
    <property type="match status" value="1"/>
</dbReference>
<sequence>MHAESGLMFPVLQSFTHHLSQPADENLLCSFHTELPYDVPHMGNMMQTSNILEYDLGAEGVLFEAPAPILEEPELALDPLSAAMTIISNGQDIANETIQNVHLNNVLYDCKNELLAQYLINEQCPEANDVKIPVTGIEQALNLEGIRSDGQGNLQKSLSTGCLNSVEMVGGCNMRPNFLDFQAMDFETAFGLRRAYSEGDIQALESSATNLGNTSNAHVCLERQPTIGELRTEDRQQKLSRYWKKKSKRNFGRKIKYECRKALADNQPRVRGRFAKTEDCDISKLLK</sequence>
<dbReference type="EMBL" id="CM007381">
    <property type="protein sequence ID" value="ONK79322.1"/>
    <property type="molecule type" value="Genomic_DNA"/>
</dbReference>
<dbReference type="PANTHER" id="PTHR31319:SF71">
    <property type="entry name" value="CCT MOTIF FAMILY PROTEIN"/>
    <property type="match status" value="1"/>
</dbReference>
<proteinExistence type="predicted"/>
<dbReference type="InterPro" id="IPR010402">
    <property type="entry name" value="CCT_domain"/>
</dbReference>
<evidence type="ECO:0000256" key="1">
    <source>
        <dbReference type="ARBA" id="ARBA00004123"/>
    </source>
</evidence>
<evidence type="ECO:0000313" key="6">
    <source>
        <dbReference type="Proteomes" id="UP000243459"/>
    </source>
</evidence>
<dbReference type="PANTHER" id="PTHR31319">
    <property type="entry name" value="ZINC FINGER PROTEIN CONSTANS-LIKE 4"/>
    <property type="match status" value="1"/>
</dbReference>
<gene>
    <name evidence="5" type="ORF">A4U43_C01F5190</name>
</gene>
<accession>A0A5P1FMH3</accession>
<evidence type="ECO:0000256" key="2">
    <source>
        <dbReference type="ARBA" id="ARBA00023242"/>
    </source>
</evidence>
<dbReference type="Proteomes" id="UP000243459">
    <property type="component" value="Chromosome 1"/>
</dbReference>
<evidence type="ECO:0000259" key="4">
    <source>
        <dbReference type="PROSITE" id="PS51017"/>
    </source>
</evidence>
<dbReference type="GO" id="GO:0003700">
    <property type="term" value="F:DNA-binding transcription factor activity"/>
    <property type="evidence" value="ECO:0007669"/>
    <property type="project" value="TreeGrafter"/>
</dbReference>
<dbReference type="AlphaFoldDB" id="A0A5P1FMH3"/>